<dbReference type="PROSITE" id="PS00379">
    <property type="entry name" value="CDP_ALCOHOL_P_TRANSF"/>
    <property type="match status" value="1"/>
</dbReference>
<evidence type="ECO:0000313" key="8">
    <source>
        <dbReference type="Proteomes" id="UP001515480"/>
    </source>
</evidence>
<dbReference type="InterPro" id="IPR043130">
    <property type="entry name" value="CDP-OH_PTrfase_TM_dom"/>
</dbReference>
<dbReference type="PANTHER" id="PTHR10414">
    <property type="entry name" value="ETHANOLAMINEPHOSPHOTRANSFERASE"/>
    <property type="match status" value="1"/>
</dbReference>
<evidence type="ECO:0000256" key="5">
    <source>
        <dbReference type="RuleBase" id="RU003750"/>
    </source>
</evidence>
<proteinExistence type="inferred from homology"/>
<reference evidence="7 8" key="1">
    <citation type="journal article" date="2024" name="Science">
        <title>Giant polyketide synthase enzymes in the biosynthesis of giant marine polyether toxins.</title>
        <authorList>
            <person name="Fallon T.R."/>
            <person name="Shende V.V."/>
            <person name="Wierzbicki I.H."/>
            <person name="Pendleton A.L."/>
            <person name="Watervoot N.F."/>
            <person name="Auber R.P."/>
            <person name="Gonzalez D.J."/>
            <person name="Wisecaver J.H."/>
            <person name="Moore B.S."/>
        </authorList>
    </citation>
    <scope>NUCLEOTIDE SEQUENCE [LARGE SCALE GENOMIC DNA]</scope>
    <source>
        <strain evidence="7 8">12B1</strain>
    </source>
</reference>
<keyword evidence="8" id="KW-1185">Reference proteome</keyword>
<evidence type="ECO:0000256" key="3">
    <source>
        <dbReference type="ARBA" id="ARBA00022679"/>
    </source>
</evidence>
<comment type="subcellular location">
    <subcellularLocation>
        <location evidence="1">Membrane</location>
    </subcellularLocation>
</comment>
<keyword evidence="6" id="KW-1133">Transmembrane helix</keyword>
<dbReference type="PANTHER" id="PTHR10414:SF37">
    <property type="entry name" value="BB IN A BOXCAR, ISOFORM C"/>
    <property type="match status" value="1"/>
</dbReference>
<dbReference type="GO" id="GO:0016780">
    <property type="term" value="F:phosphotransferase activity, for other substituted phosphate groups"/>
    <property type="evidence" value="ECO:0007669"/>
    <property type="project" value="InterPro"/>
</dbReference>
<evidence type="ECO:0008006" key="9">
    <source>
        <dbReference type="Google" id="ProtNLM"/>
    </source>
</evidence>
<feature type="transmembrane region" description="Helical" evidence="6">
    <location>
        <begin position="53"/>
        <end position="71"/>
    </location>
</feature>
<dbReference type="InterPro" id="IPR014472">
    <property type="entry name" value="CHOPT"/>
</dbReference>
<dbReference type="Proteomes" id="UP001515480">
    <property type="component" value="Unassembled WGS sequence"/>
</dbReference>
<protein>
    <recommendedName>
        <fullName evidence="9">CDP-alcohol phosphatidyltransferase</fullName>
    </recommendedName>
</protein>
<keyword evidence="3 5" id="KW-0808">Transferase</keyword>
<feature type="transmembrane region" description="Helical" evidence="6">
    <location>
        <begin position="305"/>
        <end position="325"/>
    </location>
</feature>
<dbReference type="Gene3D" id="1.20.120.1760">
    <property type="match status" value="1"/>
</dbReference>
<dbReference type="InterPro" id="IPR000462">
    <property type="entry name" value="CDP-OH_P_trans"/>
</dbReference>
<comment type="caution">
    <text evidence="7">The sequence shown here is derived from an EMBL/GenBank/DDBJ whole genome shotgun (WGS) entry which is preliminary data.</text>
</comment>
<evidence type="ECO:0000256" key="6">
    <source>
        <dbReference type="SAM" id="Phobius"/>
    </source>
</evidence>
<name>A0AB34JQZ4_PRYPA</name>
<dbReference type="InterPro" id="IPR048254">
    <property type="entry name" value="CDP_ALCOHOL_P_TRANSF_CS"/>
</dbReference>
<evidence type="ECO:0000256" key="4">
    <source>
        <dbReference type="ARBA" id="ARBA00023136"/>
    </source>
</evidence>
<feature type="transmembrane region" description="Helical" evidence="6">
    <location>
        <begin position="274"/>
        <end position="293"/>
    </location>
</feature>
<evidence type="ECO:0000256" key="2">
    <source>
        <dbReference type="ARBA" id="ARBA00010441"/>
    </source>
</evidence>
<sequence>MLTVGGQSDAFHEALRSYCYRSPRLSALEVLYLDAFWEFLAARVYPQWLAPNLITLLGGLCDLAAFALTVAHSPNLRGEAPRWVYAGSAALLLTYQSLDGSDGKQARRTRSGSALGELMDHGLDACVIGLITAFTVDAMGFGWSSAELWLTILGAQWAFMLTNMTLLLTGCMEIGLIDVMELQTSMAGGRHPIARLPRRRRAHRAAPPIASRAVGIAASLFRNALSVRHARREAGDRDVRLGQQFFSLVVYSALVLLCFVRVREKHGMAGNQSMLLLLLCCNFCFGEMVARMLMLRLGRVRLPVVPYSVLCLCVFVAAVEVGPIAQLLTVGLAGISFFAFFTSSVLAIARALQIHPFRVRGAVHWYTLRGAKQF</sequence>
<accession>A0AB34JQZ4</accession>
<keyword evidence="6" id="KW-0812">Transmembrane</keyword>
<gene>
    <name evidence="7" type="ORF">AB1Y20_018103</name>
</gene>
<evidence type="ECO:0000313" key="7">
    <source>
        <dbReference type="EMBL" id="KAL1523148.1"/>
    </source>
</evidence>
<dbReference type="GO" id="GO:0016020">
    <property type="term" value="C:membrane"/>
    <property type="evidence" value="ECO:0007669"/>
    <property type="project" value="UniProtKB-SubCell"/>
</dbReference>
<feature type="transmembrane region" description="Helical" evidence="6">
    <location>
        <begin position="155"/>
        <end position="177"/>
    </location>
</feature>
<dbReference type="Pfam" id="PF01066">
    <property type="entry name" value="CDP-OH_P_transf"/>
    <property type="match status" value="1"/>
</dbReference>
<organism evidence="7 8">
    <name type="scientific">Prymnesium parvum</name>
    <name type="common">Toxic golden alga</name>
    <dbReference type="NCBI Taxonomy" id="97485"/>
    <lineage>
        <taxon>Eukaryota</taxon>
        <taxon>Haptista</taxon>
        <taxon>Haptophyta</taxon>
        <taxon>Prymnesiophyceae</taxon>
        <taxon>Prymnesiales</taxon>
        <taxon>Prymnesiaceae</taxon>
        <taxon>Prymnesium</taxon>
    </lineage>
</organism>
<evidence type="ECO:0000256" key="1">
    <source>
        <dbReference type="ARBA" id="ARBA00004370"/>
    </source>
</evidence>
<dbReference type="GO" id="GO:0008654">
    <property type="term" value="P:phospholipid biosynthetic process"/>
    <property type="evidence" value="ECO:0007669"/>
    <property type="project" value="InterPro"/>
</dbReference>
<dbReference type="EMBL" id="JBGBPQ010000006">
    <property type="protein sequence ID" value="KAL1523148.1"/>
    <property type="molecule type" value="Genomic_DNA"/>
</dbReference>
<keyword evidence="4 6" id="KW-0472">Membrane</keyword>
<feature type="transmembrane region" description="Helical" evidence="6">
    <location>
        <begin position="245"/>
        <end position="262"/>
    </location>
</feature>
<comment type="similarity">
    <text evidence="2 5">Belongs to the CDP-alcohol phosphatidyltransferase class-I family.</text>
</comment>
<feature type="transmembrane region" description="Helical" evidence="6">
    <location>
        <begin position="331"/>
        <end position="352"/>
    </location>
</feature>
<dbReference type="AlphaFoldDB" id="A0AB34JQZ4"/>